<feature type="compositionally biased region" description="Polar residues" evidence="1">
    <location>
        <begin position="1"/>
        <end position="14"/>
    </location>
</feature>
<evidence type="ECO:0000256" key="1">
    <source>
        <dbReference type="SAM" id="MobiDB-lite"/>
    </source>
</evidence>
<feature type="compositionally biased region" description="Acidic residues" evidence="1">
    <location>
        <begin position="76"/>
        <end position="86"/>
    </location>
</feature>
<reference evidence="2 3" key="1">
    <citation type="journal article" date="2019" name="PLoS ONE">
        <title>Comparative genome analysis indicates high evolutionary potential of pathogenicity genes in Colletotrichum tanaceti.</title>
        <authorList>
            <person name="Lelwala R.V."/>
            <person name="Korhonen P.K."/>
            <person name="Young N.D."/>
            <person name="Scott J.B."/>
            <person name="Ades P.A."/>
            <person name="Gasser R.B."/>
            <person name="Taylor P.W.J."/>
        </authorList>
    </citation>
    <scope>NUCLEOTIDE SEQUENCE [LARGE SCALE GENOMIC DNA]</scope>
    <source>
        <strain evidence="2">BRIP57314</strain>
    </source>
</reference>
<gene>
    <name evidence="2" type="ORF">CTA1_3451</name>
</gene>
<dbReference type="Proteomes" id="UP000310108">
    <property type="component" value="Unassembled WGS sequence"/>
</dbReference>
<feature type="compositionally biased region" description="Polar residues" evidence="1">
    <location>
        <begin position="28"/>
        <end position="40"/>
    </location>
</feature>
<evidence type="ECO:0000313" key="3">
    <source>
        <dbReference type="Proteomes" id="UP000310108"/>
    </source>
</evidence>
<accession>A0A4U6X653</accession>
<dbReference type="AlphaFoldDB" id="A0A4U6X653"/>
<feature type="region of interest" description="Disordered" evidence="1">
    <location>
        <begin position="70"/>
        <end position="89"/>
    </location>
</feature>
<proteinExistence type="predicted"/>
<name>A0A4U6X653_9PEZI</name>
<evidence type="ECO:0000313" key="2">
    <source>
        <dbReference type="EMBL" id="TKW50930.1"/>
    </source>
</evidence>
<sequence length="131" mass="13546">MGHDASANSHTLNRNPCAATSPDAALTAPSTNSPLSSLRFNPTGAVGRPQRPRAQAGLLARVPAAQVAQAPGEVGGLDEAEEEADGEEARVVAARRRGGRYDASDDHLARVLSSQLFLSQLLYGPKSGGMS</sequence>
<comment type="caution">
    <text evidence="2">The sequence shown here is derived from an EMBL/GenBank/DDBJ whole genome shotgun (WGS) entry which is preliminary data.</text>
</comment>
<feature type="region of interest" description="Disordered" evidence="1">
    <location>
        <begin position="1"/>
        <end position="51"/>
    </location>
</feature>
<keyword evidence="3" id="KW-1185">Reference proteome</keyword>
<dbReference type="EMBL" id="PJEX01000348">
    <property type="protein sequence ID" value="TKW50930.1"/>
    <property type="molecule type" value="Genomic_DNA"/>
</dbReference>
<protein>
    <submittedName>
        <fullName evidence="2">Uncharacterized protein</fullName>
    </submittedName>
</protein>
<organism evidence="2 3">
    <name type="scientific">Colletotrichum tanaceti</name>
    <dbReference type="NCBI Taxonomy" id="1306861"/>
    <lineage>
        <taxon>Eukaryota</taxon>
        <taxon>Fungi</taxon>
        <taxon>Dikarya</taxon>
        <taxon>Ascomycota</taxon>
        <taxon>Pezizomycotina</taxon>
        <taxon>Sordariomycetes</taxon>
        <taxon>Hypocreomycetidae</taxon>
        <taxon>Glomerellales</taxon>
        <taxon>Glomerellaceae</taxon>
        <taxon>Colletotrichum</taxon>
        <taxon>Colletotrichum destructivum species complex</taxon>
    </lineage>
</organism>